<name>A0A9N9AQY5_9GLOM</name>
<evidence type="ECO:0000259" key="2">
    <source>
        <dbReference type="Pfam" id="PF10551"/>
    </source>
</evidence>
<evidence type="ECO:0000256" key="1">
    <source>
        <dbReference type="SAM" id="MobiDB-lite"/>
    </source>
</evidence>
<dbReference type="EMBL" id="CAJVPS010001533">
    <property type="protein sequence ID" value="CAG8541733.1"/>
    <property type="molecule type" value="Genomic_DNA"/>
</dbReference>
<dbReference type="Pfam" id="PF10551">
    <property type="entry name" value="MULE"/>
    <property type="match status" value="1"/>
</dbReference>
<accession>A0A9N9AQY5</accession>
<sequence>MRKFSTTKFGVCWECSCAGKYQAKKVLDPNNQRNRRSKATECEWKVNANFSKRTSMISFTTVVDKHTHPLVPSPATNIARYRKLGNDMVEFIEFCVHHGVTSAQSIGRLLKGKFPGRKVYQKALYNAIQVAKKKLVTRVEFDAADLMKQLYSRRAEDSRWFVEAKFEKNERRLCGLVWLSPEQQILWTRYHDVLFFDTTSRTNKYNMVACFFVVVDNCNRTRLVATALLEDETENSFSWALQMIKKCMGSLTPKVVFTDSDPAMISAINLEFSDSIHCLCIFHLDLNLKKNLRNKLSSIEFKEFREAFFKCRNILVSSVFESQWESLKVEYPSISGYIKRQLDPFKHKWAICYTNNQFTAGANSTQRVESFNRKIHDCVRSSSSLLELTKEIQDLLDKEAEYVRVEEYKEQIPMIGLPTISKTYFNSIETVVSRSLLPAMVFVVCKQMQECFYYDCFRMDSTVVDLIVEEQVNINNIEGAREDNYDITKICLADIISTVRQEQVIEIWRVVISYNFVDDIWKQSPITICANSDETHVPCDVEYPICKFDHIKQVRKTEVYSQTLREVNNTRQKYGRAQGIMRKVLDIAIATDSYDELMGICHGFILDKQGNQEPDTITDEIECNIKNPVVSTRKGRPPGRAKSNVEVQDQRAKKMRHPQTSEITNEYEIKDNRKTCQNCGNKGHNRATCKINQG</sequence>
<protein>
    <submittedName>
        <fullName evidence="3">14130_t:CDS:1</fullName>
    </submittedName>
</protein>
<reference evidence="3" key="1">
    <citation type="submission" date="2021-06" db="EMBL/GenBank/DDBJ databases">
        <authorList>
            <person name="Kallberg Y."/>
            <person name="Tangrot J."/>
            <person name="Rosling A."/>
        </authorList>
    </citation>
    <scope>NUCLEOTIDE SEQUENCE</scope>
    <source>
        <strain evidence="3">FL130A</strain>
    </source>
</reference>
<keyword evidence="4" id="KW-1185">Reference proteome</keyword>
<dbReference type="AlphaFoldDB" id="A0A9N9AQY5"/>
<evidence type="ECO:0000313" key="4">
    <source>
        <dbReference type="Proteomes" id="UP000789508"/>
    </source>
</evidence>
<feature type="domain" description="MULE transposase" evidence="2">
    <location>
        <begin position="193"/>
        <end position="284"/>
    </location>
</feature>
<dbReference type="Proteomes" id="UP000789508">
    <property type="component" value="Unassembled WGS sequence"/>
</dbReference>
<dbReference type="OrthoDB" id="2449845at2759"/>
<comment type="caution">
    <text evidence="3">The sequence shown here is derived from an EMBL/GenBank/DDBJ whole genome shotgun (WGS) entry which is preliminary data.</text>
</comment>
<evidence type="ECO:0000313" key="3">
    <source>
        <dbReference type="EMBL" id="CAG8541733.1"/>
    </source>
</evidence>
<dbReference type="PANTHER" id="PTHR47718:SF6">
    <property type="entry name" value="PROTEIN FAR1-RELATED SEQUENCE"/>
    <property type="match status" value="1"/>
</dbReference>
<organism evidence="3 4">
    <name type="scientific">Ambispora leptoticha</name>
    <dbReference type="NCBI Taxonomy" id="144679"/>
    <lineage>
        <taxon>Eukaryota</taxon>
        <taxon>Fungi</taxon>
        <taxon>Fungi incertae sedis</taxon>
        <taxon>Mucoromycota</taxon>
        <taxon>Glomeromycotina</taxon>
        <taxon>Glomeromycetes</taxon>
        <taxon>Archaeosporales</taxon>
        <taxon>Ambisporaceae</taxon>
        <taxon>Ambispora</taxon>
    </lineage>
</organism>
<proteinExistence type="predicted"/>
<dbReference type="InterPro" id="IPR018289">
    <property type="entry name" value="MULE_transposase_dom"/>
</dbReference>
<dbReference type="PANTHER" id="PTHR47718">
    <property type="entry name" value="OS01G0519700 PROTEIN"/>
    <property type="match status" value="1"/>
</dbReference>
<feature type="region of interest" description="Disordered" evidence="1">
    <location>
        <begin position="630"/>
        <end position="659"/>
    </location>
</feature>
<gene>
    <name evidence="3" type="ORF">ALEPTO_LOCUS5443</name>
</gene>